<comment type="caution">
    <text evidence="1">The sequence shown here is derived from an EMBL/GenBank/DDBJ whole genome shotgun (WGS) entry which is preliminary data.</text>
</comment>
<reference evidence="1" key="2">
    <citation type="submission" date="2020-11" db="EMBL/GenBank/DDBJ databases">
        <authorList>
            <person name="McCartney M.A."/>
            <person name="Auch B."/>
            <person name="Kono T."/>
            <person name="Mallez S."/>
            <person name="Becker A."/>
            <person name="Gohl D.M."/>
            <person name="Silverstein K.A.T."/>
            <person name="Koren S."/>
            <person name="Bechman K.B."/>
            <person name="Herman A."/>
            <person name="Abrahante J.E."/>
            <person name="Garbe J."/>
        </authorList>
    </citation>
    <scope>NUCLEOTIDE SEQUENCE</scope>
    <source>
        <strain evidence="1">Duluth1</strain>
        <tissue evidence="1">Whole animal</tissue>
    </source>
</reference>
<dbReference type="EMBL" id="JAIWYP010000005">
    <property type="protein sequence ID" value="KAH3819594.1"/>
    <property type="molecule type" value="Genomic_DNA"/>
</dbReference>
<accession>A0A9D4GLW6</accession>
<dbReference type="EMBL" id="JAIWYP010000005">
    <property type="protein sequence ID" value="KAH3820890.1"/>
    <property type="molecule type" value="Genomic_DNA"/>
</dbReference>
<reference evidence="1" key="1">
    <citation type="journal article" date="2019" name="bioRxiv">
        <title>The Genome of the Zebra Mussel, Dreissena polymorpha: A Resource for Invasive Species Research.</title>
        <authorList>
            <person name="McCartney M.A."/>
            <person name="Auch B."/>
            <person name="Kono T."/>
            <person name="Mallez S."/>
            <person name="Zhang Y."/>
            <person name="Obille A."/>
            <person name="Becker A."/>
            <person name="Abrahante J.E."/>
            <person name="Garbe J."/>
            <person name="Badalamenti J.P."/>
            <person name="Herman A."/>
            <person name="Mangelson H."/>
            <person name="Liachko I."/>
            <person name="Sullivan S."/>
            <person name="Sone E.D."/>
            <person name="Koren S."/>
            <person name="Silverstein K.A.T."/>
            <person name="Beckman K.B."/>
            <person name="Gohl D.M."/>
        </authorList>
    </citation>
    <scope>NUCLEOTIDE SEQUENCE</scope>
    <source>
        <strain evidence="1">Duluth1</strain>
        <tissue evidence="1">Whole animal</tissue>
    </source>
</reference>
<gene>
    <name evidence="1" type="ORF">DPMN_121333</name>
    <name evidence="2" type="ORF">DPMN_122639</name>
</gene>
<keyword evidence="3" id="KW-1185">Reference proteome</keyword>
<sequence length="107" mass="12415">MELAVVDSRTYMYYIQYVSFQLTGTFTGKHSAFKNLQDHVVSDIEMVFPTTFVHIETSLHLLGHCCELEGELSRAWQCYKLSLGVQPQNNAAYWHIFRLIEWLITGP</sequence>
<dbReference type="AlphaFoldDB" id="A0A9D4GLW6"/>
<protein>
    <submittedName>
        <fullName evidence="1">Uncharacterized protein</fullName>
    </submittedName>
</protein>
<evidence type="ECO:0000313" key="2">
    <source>
        <dbReference type="EMBL" id="KAH3820890.1"/>
    </source>
</evidence>
<evidence type="ECO:0000313" key="1">
    <source>
        <dbReference type="EMBL" id="KAH3819594.1"/>
    </source>
</evidence>
<organism evidence="1 3">
    <name type="scientific">Dreissena polymorpha</name>
    <name type="common">Zebra mussel</name>
    <name type="synonym">Mytilus polymorpha</name>
    <dbReference type="NCBI Taxonomy" id="45954"/>
    <lineage>
        <taxon>Eukaryota</taxon>
        <taxon>Metazoa</taxon>
        <taxon>Spiralia</taxon>
        <taxon>Lophotrochozoa</taxon>
        <taxon>Mollusca</taxon>
        <taxon>Bivalvia</taxon>
        <taxon>Autobranchia</taxon>
        <taxon>Heteroconchia</taxon>
        <taxon>Euheterodonta</taxon>
        <taxon>Imparidentia</taxon>
        <taxon>Neoheterodontei</taxon>
        <taxon>Myida</taxon>
        <taxon>Dreissenoidea</taxon>
        <taxon>Dreissenidae</taxon>
        <taxon>Dreissena</taxon>
    </lineage>
</organism>
<dbReference type="Proteomes" id="UP000828390">
    <property type="component" value="Unassembled WGS sequence"/>
</dbReference>
<name>A0A9D4GLW6_DREPO</name>
<proteinExistence type="predicted"/>
<evidence type="ECO:0000313" key="3">
    <source>
        <dbReference type="Proteomes" id="UP000828390"/>
    </source>
</evidence>